<feature type="domain" description="C-type lectin" evidence="7">
    <location>
        <begin position="154"/>
        <end position="268"/>
    </location>
</feature>
<dbReference type="InterPro" id="IPR033989">
    <property type="entry name" value="CD209-like_CTLD"/>
</dbReference>
<evidence type="ECO:0000256" key="2">
    <source>
        <dbReference type="ARBA" id="ARBA00023157"/>
    </source>
</evidence>
<proteinExistence type="predicted"/>
<reference evidence="9" key="2">
    <citation type="submission" date="2025-08" db="UniProtKB">
        <authorList>
            <consortium name="RefSeq"/>
        </authorList>
    </citation>
    <scope>IDENTIFICATION</scope>
    <source>
        <tissue evidence="9">Blood</tissue>
    </source>
</reference>
<evidence type="ECO:0000313" key="9">
    <source>
        <dbReference type="RefSeq" id="XP_053533316.1"/>
    </source>
</evidence>
<gene>
    <name evidence="9" type="primary">LOC108260739</name>
</gene>
<dbReference type="InterPro" id="IPR052309">
    <property type="entry name" value="C-type_Lectin_Domain_Fam1"/>
</dbReference>
<dbReference type="KEGG" id="ipu:108260739"/>
<name>A0A9F7R1C8_ICTPU</name>
<dbReference type="SUPFAM" id="SSF56436">
    <property type="entry name" value="C-type lectin-like"/>
    <property type="match status" value="2"/>
</dbReference>
<dbReference type="PROSITE" id="PS50041">
    <property type="entry name" value="C_TYPE_LECTIN_2"/>
    <property type="match status" value="2"/>
</dbReference>
<organism evidence="8 9">
    <name type="scientific">Ictalurus punctatus</name>
    <name type="common">Channel catfish</name>
    <name type="synonym">Silurus punctatus</name>
    <dbReference type="NCBI Taxonomy" id="7998"/>
    <lineage>
        <taxon>Eukaryota</taxon>
        <taxon>Metazoa</taxon>
        <taxon>Chordata</taxon>
        <taxon>Craniata</taxon>
        <taxon>Vertebrata</taxon>
        <taxon>Euteleostomi</taxon>
        <taxon>Actinopterygii</taxon>
        <taxon>Neopterygii</taxon>
        <taxon>Teleostei</taxon>
        <taxon>Ostariophysi</taxon>
        <taxon>Siluriformes</taxon>
        <taxon>Ictaluridae</taxon>
        <taxon>Ictalurus</taxon>
    </lineage>
</organism>
<dbReference type="Proteomes" id="UP000221080">
    <property type="component" value="Chromosome 29"/>
</dbReference>
<dbReference type="InterPro" id="IPR018378">
    <property type="entry name" value="C-type_lectin_CS"/>
</dbReference>
<protein>
    <submittedName>
        <fullName evidence="9">Uncharacterized protein LOC108260739</fullName>
    </submittedName>
</protein>
<evidence type="ECO:0000256" key="3">
    <source>
        <dbReference type="ARBA" id="ARBA00023180"/>
    </source>
</evidence>
<evidence type="ECO:0000313" key="8">
    <source>
        <dbReference type="Proteomes" id="UP000221080"/>
    </source>
</evidence>
<keyword evidence="6" id="KW-0812">Transmembrane</keyword>
<dbReference type="InterPro" id="IPR016186">
    <property type="entry name" value="C-type_lectin-like/link_sf"/>
</dbReference>
<keyword evidence="4" id="KW-0175">Coiled coil</keyword>
<dbReference type="InterPro" id="IPR001304">
    <property type="entry name" value="C-type_lectin-like"/>
</dbReference>
<keyword evidence="8" id="KW-1185">Reference proteome</keyword>
<dbReference type="SMART" id="SM00034">
    <property type="entry name" value="CLECT"/>
    <property type="match status" value="2"/>
</dbReference>
<keyword evidence="1" id="KW-0430">Lectin</keyword>
<dbReference type="AlphaFoldDB" id="A0A9F7R1C8"/>
<evidence type="ECO:0000256" key="1">
    <source>
        <dbReference type="ARBA" id="ARBA00022734"/>
    </source>
</evidence>
<dbReference type="CDD" id="cd03590">
    <property type="entry name" value="CLECT_DC-SIGN_like"/>
    <property type="match status" value="2"/>
</dbReference>
<dbReference type="Gene3D" id="1.20.5.400">
    <property type="match status" value="1"/>
</dbReference>
<dbReference type="Pfam" id="PF00059">
    <property type="entry name" value="Lectin_C"/>
    <property type="match status" value="2"/>
</dbReference>
<dbReference type="GeneID" id="108260739"/>
<evidence type="ECO:0000256" key="6">
    <source>
        <dbReference type="SAM" id="Phobius"/>
    </source>
</evidence>
<reference evidence="8" key="1">
    <citation type="journal article" date="2016" name="Nat. Commun.">
        <title>The channel catfish genome sequence provides insights into the evolution of scale formation in teleosts.</title>
        <authorList>
            <person name="Liu Z."/>
            <person name="Liu S."/>
            <person name="Yao J."/>
            <person name="Bao L."/>
            <person name="Zhang J."/>
            <person name="Li Y."/>
            <person name="Jiang C."/>
            <person name="Sun L."/>
            <person name="Wang R."/>
            <person name="Zhang Y."/>
            <person name="Zhou T."/>
            <person name="Zeng Q."/>
            <person name="Fu Q."/>
            <person name="Gao S."/>
            <person name="Li N."/>
            <person name="Koren S."/>
            <person name="Jiang Y."/>
            <person name="Zimin A."/>
            <person name="Xu P."/>
            <person name="Phillippy A.M."/>
            <person name="Geng X."/>
            <person name="Song L."/>
            <person name="Sun F."/>
            <person name="Li C."/>
            <person name="Wang X."/>
            <person name="Chen A."/>
            <person name="Jin Y."/>
            <person name="Yuan Z."/>
            <person name="Yang Y."/>
            <person name="Tan S."/>
            <person name="Peatman E."/>
            <person name="Lu J."/>
            <person name="Qin Z."/>
            <person name="Dunham R."/>
            <person name="Li Z."/>
            <person name="Sonstegard T."/>
            <person name="Feng J."/>
            <person name="Danzmann R.G."/>
            <person name="Schroeder S."/>
            <person name="Scheffler B."/>
            <person name="Duke M.V."/>
            <person name="Ballard L."/>
            <person name="Kucuktas H."/>
            <person name="Kaltenboeck L."/>
            <person name="Liu H."/>
            <person name="Armbruster J."/>
            <person name="Xie Y."/>
            <person name="Kirby M.L."/>
            <person name="Tian Y."/>
            <person name="Flanagan M.E."/>
            <person name="Mu W."/>
            <person name="Waldbieser G.C."/>
        </authorList>
    </citation>
    <scope>NUCLEOTIDE SEQUENCE [LARGE SCALE GENOMIC DNA]</scope>
    <source>
        <strain evidence="8">SDA103</strain>
    </source>
</reference>
<dbReference type="Gene3D" id="3.10.100.10">
    <property type="entry name" value="Mannose-Binding Protein A, subunit A"/>
    <property type="match status" value="2"/>
</dbReference>
<feature type="domain" description="C-type lectin" evidence="7">
    <location>
        <begin position="427"/>
        <end position="547"/>
    </location>
</feature>
<keyword evidence="3" id="KW-0325">Glycoprotein</keyword>
<dbReference type="PROSITE" id="PS00615">
    <property type="entry name" value="C_TYPE_LECTIN_1"/>
    <property type="match status" value="2"/>
</dbReference>
<evidence type="ECO:0000259" key="7">
    <source>
        <dbReference type="PROSITE" id="PS50041"/>
    </source>
</evidence>
<dbReference type="PANTHER" id="PTHR46490">
    <property type="entry name" value="C-TYPE LECTIN DOMAIN FAMILY 12 MEMBER A-RELATED"/>
    <property type="match status" value="1"/>
</dbReference>
<keyword evidence="2" id="KW-1015">Disulfide bond</keyword>
<sequence>MFRRSSEQEDMVVVIYEIVDNVEGHDPDTQDEDADAVRRLEVQHTGGDTAWSRCYRVTAVCVVLLCVLLLTAVTVLWIKFTILNTENNQLKTSYNTLTIERDQLQASYNNLTIERHQLQASDNTLTKERDQLKRERGGYWSTLDPCYKGGYFNFDSSFYYMSNEEKNWEESRQDCREKGADLVIINSKEEQVVIGNQLGSSRAWIGLSDGAVEGDWKWVDGTSLTTAYWAKEEPNDDGDEDCAEMINSPNRKLWNDNKCSHEALWICEKRVAQFFYRLQMFHRSSDRVEMVVEIYESTDTVRGHDPDTEKEGGDTKKAPDTDPNRGGDTAWSRCYRVTAVCVVLLCVLLLTAVTVLWIKFTILNTENNRLQTSYNTLTIERDQLQASYNNLTEERDQLQTSFNNLTIERDQLQRERDGYRSTLDLCYKGRCFNFDSSFYYMSNEEKNWEESRQDCRNKGADLVIINSKEEQEFIGKQLGSSRAWIGLSDRAEEGKWKWEDGTPLTTAFWATGEPNNTDDEDCAEIFSSNGNFWNDQKCSNNKHWICERRVSQ</sequence>
<feature type="coiled-coil region" evidence="4">
    <location>
        <begin position="367"/>
        <end position="422"/>
    </location>
</feature>
<dbReference type="Gene3D" id="1.20.5.1000">
    <property type="entry name" value="arf6 gtpase in complex with a specific effector, jip4"/>
    <property type="match status" value="1"/>
</dbReference>
<dbReference type="OrthoDB" id="6337382at2759"/>
<dbReference type="GO" id="GO:0030246">
    <property type="term" value="F:carbohydrate binding"/>
    <property type="evidence" value="ECO:0007669"/>
    <property type="project" value="UniProtKB-KW"/>
</dbReference>
<feature type="transmembrane region" description="Helical" evidence="6">
    <location>
        <begin position="57"/>
        <end position="78"/>
    </location>
</feature>
<keyword evidence="6" id="KW-0472">Membrane</keyword>
<dbReference type="RefSeq" id="XP_053533316.1">
    <property type="nucleotide sequence ID" value="XM_053677341.1"/>
</dbReference>
<dbReference type="PANTHER" id="PTHR46490:SF6">
    <property type="entry name" value="ASIALOGLYCOPROTEIN RECEPTOR 1-LIKE-RELATED"/>
    <property type="match status" value="1"/>
</dbReference>
<evidence type="ECO:0000256" key="4">
    <source>
        <dbReference type="SAM" id="Coils"/>
    </source>
</evidence>
<feature type="compositionally biased region" description="Basic and acidic residues" evidence="5">
    <location>
        <begin position="299"/>
        <end position="325"/>
    </location>
</feature>
<dbReference type="InterPro" id="IPR016187">
    <property type="entry name" value="CTDL_fold"/>
</dbReference>
<keyword evidence="6" id="KW-1133">Transmembrane helix</keyword>
<feature type="region of interest" description="Disordered" evidence="5">
    <location>
        <begin position="299"/>
        <end position="327"/>
    </location>
</feature>
<feature type="coiled-coil region" evidence="4">
    <location>
        <begin position="87"/>
        <end position="135"/>
    </location>
</feature>
<feature type="transmembrane region" description="Helical" evidence="6">
    <location>
        <begin position="334"/>
        <end position="358"/>
    </location>
</feature>
<accession>A0A9F7R1C8</accession>
<evidence type="ECO:0000256" key="5">
    <source>
        <dbReference type="SAM" id="MobiDB-lite"/>
    </source>
</evidence>